<keyword evidence="1" id="KW-0175">Coiled coil</keyword>
<reference evidence="2 3" key="1">
    <citation type="submission" date="2022-12" db="EMBL/GenBank/DDBJ databases">
        <title>Draft genome sequence of Paenibacillus sp. dW9.</title>
        <authorList>
            <person name="Choi E.-W."/>
            <person name="Kim D.-U."/>
        </authorList>
    </citation>
    <scope>NUCLEOTIDE SEQUENCE [LARGE SCALE GENOMIC DNA]</scope>
    <source>
        <strain evidence="3">dW9</strain>
    </source>
</reference>
<gene>
    <name evidence="2" type="ORF">O9H85_19195</name>
</gene>
<evidence type="ECO:0000256" key="1">
    <source>
        <dbReference type="SAM" id="Coils"/>
    </source>
</evidence>
<feature type="coiled-coil region" evidence="1">
    <location>
        <begin position="73"/>
        <end position="103"/>
    </location>
</feature>
<dbReference type="RefSeq" id="WP_269883030.1">
    <property type="nucleotide sequence ID" value="NZ_JAQAGZ010000012.1"/>
</dbReference>
<dbReference type="Proteomes" id="UP001527882">
    <property type="component" value="Unassembled WGS sequence"/>
</dbReference>
<evidence type="ECO:0000313" key="2">
    <source>
        <dbReference type="EMBL" id="MCZ8514508.1"/>
    </source>
</evidence>
<protein>
    <submittedName>
        <fullName evidence="2">Uncharacterized protein</fullName>
    </submittedName>
</protein>
<comment type="caution">
    <text evidence="2">The sequence shown here is derived from an EMBL/GenBank/DDBJ whole genome shotgun (WGS) entry which is preliminary data.</text>
</comment>
<keyword evidence="3" id="KW-1185">Reference proteome</keyword>
<accession>A0ABT4QC89</accession>
<dbReference type="EMBL" id="JAQAGZ010000012">
    <property type="protein sequence ID" value="MCZ8514508.1"/>
    <property type="molecule type" value="Genomic_DNA"/>
</dbReference>
<proteinExistence type="predicted"/>
<evidence type="ECO:0000313" key="3">
    <source>
        <dbReference type="Proteomes" id="UP001527882"/>
    </source>
</evidence>
<organism evidence="2 3">
    <name type="scientific">Paenibacillus gyeongsangnamensis</name>
    <dbReference type="NCBI Taxonomy" id="3388067"/>
    <lineage>
        <taxon>Bacteria</taxon>
        <taxon>Bacillati</taxon>
        <taxon>Bacillota</taxon>
        <taxon>Bacilli</taxon>
        <taxon>Bacillales</taxon>
        <taxon>Paenibacillaceae</taxon>
        <taxon>Paenibacillus</taxon>
    </lineage>
</organism>
<sequence length="111" mass="12171">MGGLALLLVVAGIIYLMYRRSAGWRTLKSGAGPQAEELEARYAYLKSNQVKCRLQSDSPSPGMAAVHTAASAVDAANRERVKLEVHKKDLAKAEQLLQQFEEEQPDPVSFV</sequence>
<name>A0ABT4QC89_9BACL</name>